<accession>A0A1N7K6X5</accession>
<evidence type="ECO:0000313" key="1">
    <source>
        <dbReference type="EMBL" id="SIS57307.1"/>
    </source>
</evidence>
<dbReference type="Pfam" id="PF04325">
    <property type="entry name" value="DUF465"/>
    <property type="match status" value="1"/>
</dbReference>
<dbReference type="Proteomes" id="UP000186098">
    <property type="component" value="Unassembled WGS sequence"/>
</dbReference>
<evidence type="ECO:0000313" key="2">
    <source>
        <dbReference type="Proteomes" id="UP000186098"/>
    </source>
</evidence>
<sequence length="79" mass="9040">MTNTPHDVHEDFPGSQDKIHALKAGNAHFARILEEYEQVNRSVYRAEANLEPVEQLTEVELRKQRAALKDEIARMLAQA</sequence>
<reference evidence="2" key="1">
    <citation type="submission" date="2017-01" db="EMBL/GenBank/DDBJ databases">
        <authorList>
            <person name="Varghese N."/>
            <person name="Submissions S."/>
        </authorList>
    </citation>
    <scope>NUCLEOTIDE SEQUENCE [LARGE SCALE GENOMIC DNA]</scope>
    <source>
        <strain evidence="2">DSM 18714</strain>
    </source>
</reference>
<keyword evidence="2" id="KW-1185">Reference proteome</keyword>
<dbReference type="STRING" id="407234.SAMN05421795_101664"/>
<protein>
    <recommendedName>
        <fullName evidence="3">DUF465 domain-containing protein</fullName>
    </recommendedName>
</protein>
<proteinExistence type="predicted"/>
<evidence type="ECO:0008006" key="3">
    <source>
        <dbReference type="Google" id="ProtNLM"/>
    </source>
</evidence>
<dbReference type="EMBL" id="FTOM01000001">
    <property type="protein sequence ID" value="SIS57307.1"/>
    <property type="molecule type" value="Genomic_DNA"/>
</dbReference>
<gene>
    <name evidence="1" type="ORF">SAMN05421795_101664</name>
</gene>
<dbReference type="RefSeq" id="WP_076363451.1">
    <property type="nucleotide sequence ID" value="NZ_FTOM01000001.1"/>
</dbReference>
<dbReference type="Gene3D" id="6.10.280.50">
    <property type="match status" value="1"/>
</dbReference>
<dbReference type="InterPro" id="IPR038444">
    <property type="entry name" value="DUF465_sf"/>
</dbReference>
<dbReference type="AlphaFoldDB" id="A0A1N7K6X5"/>
<organism evidence="1 2">
    <name type="scientific">Phaeovulum vinaykumarii</name>
    <dbReference type="NCBI Taxonomy" id="407234"/>
    <lineage>
        <taxon>Bacteria</taxon>
        <taxon>Pseudomonadati</taxon>
        <taxon>Pseudomonadota</taxon>
        <taxon>Alphaproteobacteria</taxon>
        <taxon>Rhodobacterales</taxon>
        <taxon>Paracoccaceae</taxon>
        <taxon>Phaeovulum</taxon>
    </lineage>
</organism>
<dbReference type="OrthoDB" id="1263265at2"/>
<name>A0A1N7K6X5_9RHOB</name>
<dbReference type="InterPro" id="IPR007420">
    <property type="entry name" value="DUF465"/>
</dbReference>